<reference evidence="4 5" key="1">
    <citation type="journal article" date="2018" name="Sci. Rep.">
        <title>Comparative genomics provides insights into the lifestyle and reveals functional heterogeneity of dark septate endophytic fungi.</title>
        <authorList>
            <person name="Knapp D.G."/>
            <person name="Nemeth J.B."/>
            <person name="Barry K."/>
            <person name="Hainaut M."/>
            <person name="Henrissat B."/>
            <person name="Johnson J."/>
            <person name="Kuo A."/>
            <person name="Lim J.H.P."/>
            <person name="Lipzen A."/>
            <person name="Nolan M."/>
            <person name="Ohm R.A."/>
            <person name="Tamas L."/>
            <person name="Grigoriev I.V."/>
            <person name="Spatafora J.W."/>
            <person name="Nagy L.G."/>
            <person name="Kovacs G.M."/>
        </authorList>
    </citation>
    <scope>NUCLEOTIDE SEQUENCE [LARGE SCALE GENOMIC DNA]</scope>
    <source>
        <strain evidence="4 5">DSE2036</strain>
    </source>
</reference>
<dbReference type="PANTHER" id="PTHR35395:SF1">
    <property type="entry name" value="DUF6536 DOMAIN-CONTAINING PROTEIN"/>
    <property type="match status" value="1"/>
</dbReference>
<evidence type="ECO:0000256" key="2">
    <source>
        <dbReference type="SAM" id="Phobius"/>
    </source>
</evidence>
<organism evidence="4 5">
    <name type="scientific">Periconia macrospinosa</name>
    <dbReference type="NCBI Taxonomy" id="97972"/>
    <lineage>
        <taxon>Eukaryota</taxon>
        <taxon>Fungi</taxon>
        <taxon>Dikarya</taxon>
        <taxon>Ascomycota</taxon>
        <taxon>Pezizomycotina</taxon>
        <taxon>Dothideomycetes</taxon>
        <taxon>Pleosporomycetidae</taxon>
        <taxon>Pleosporales</taxon>
        <taxon>Massarineae</taxon>
        <taxon>Periconiaceae</taxon>
        <taxon>Periconia</taxon>
    </lineage>
</organism>
<evidence type="ECO:0000313" key="5">
    <source>
        <dbReference type="Proteomes" id="UP000244855"/>
    </source>
</evidence>
<protein>
    <recommendedName>
        <fullName evidence="3">DUF6536 domain-containing protein</fullName>
    </recommendedName>
</protein>
<dbReference type="EMBL" id="KZ805325">
    <property type="protein sequence ID" value="PVI03995.1"/>
    <property type="molecule type" value="Genomic_DNA"/>
</dbReference>
<keyword evidence="2" id="KW-0472">Membrane</keyword>
<feature type="transmembrane region" description="Helical" evidence="2">
    <location>
        <begin position="594"/>
        <end position="615"/>
    </location>
</feature>
<accession>A0A2V1E3H8</accession>
<feature type="region of interest" description="Disordered" evidence="1">
    <location>
        <begin position="1"/>
        <end position="43"/>
    </location>
</feature>
<feature type="transmembrane region" description="Helical" evidence="2">
    <location>
        <begin position="542"/>
        <end position="559"/>
    </location>
</feature>
<feature type="transmembrane region" description="Helical" evidence="2">
    <location>
        <begin position="173"/>
        <end position="190"/>
    </location>
</feature>
<feature type="transmembrane region" description="Helical" evidence="2">
    <location>
        <begin position="491"/>
        <end position="510"/>
    </location>
</feature>
<name>A0A2V1E3H8_9PLEO</name>
<keyword evidence="2" id="KW-0812">Transmembrane</keyword>
<dbReference type="Proteomes" id="UP000244855">
    <property type="component" value="Unassembled WGS sequence"/>
</dbReference>
<feature type="compositionally biased region" description="Basic and acidic residues" evidence="1">
    <location>
        <begin position="1"/>
        <end position="12"/>
    </location>
</feature>
<dbReference type="OrthoDB" id="5429634at2759"/>
<dbReference type="InterPro" id="IPR046623">
    <property type="entry name" value="DUF6536"/>
</dbReference>
<dbReference type="AlphaFoldDB" id="A0A2V1E3H8"/>
<evidence type="ECO:0000313" key="4">
    <source>
        <dbReference type="EMBL" id="PVI03995.1"/>
    </source>
</evidence>
<dbReference type="PANTHER" id="PTHR35395">
    <property type="entry name" value="DUF6536 DOMAIN-CONTAINING PROTEIN"/>
    <property type="match status" value="1"/>
</dbReference>
<keyword evidence="5" id="KW-1185">Reference proteome</keyword>
<feature type="transmembrane region" description="Helical" evidence="2">
    <location>
        <begin position="66"/>
        <end position="91"/>
    </location>
</feature>
<feature type="transmembrane region" description="Helical" evidence="2">
    <location>
        <begin position="335"/>
        <end position="355"/>
    </location>
</feature>
<feature type="compositionally biased region" description="Basic and acidic residues" evidence="1">
    <location>
        <begin position="24"/>
        <end position="43"/>
    </location>
</feature>
<dbReference type="STRING" id="97972.A0A2V1E3H8"/>
<feature type="transmembrane region" description="Helical" evidence="2">
    <location>
        <begin position="111"/>
        <end position="133"/>
    </location>
</feature>
<evidence type="ECO:0000259" key="3">
    <source>
        <dbReference type="Pfam" id="PF20163"/>
    </source>
</evidence>
<gene>
    <name evidence="4" type="ORF">DM02DRAFT_669382</name>
</gene>
<feature type="transmembrane region" description="Helical" evidence="2">
    <location>
        <begin position="423"/>
        <end position="442"/>
    </location>
</feature>
<dbReference type="Pfam" id="PF20163">
    <property type="entry name" value="DUF6536"/>
    <property type="match status" value="1"/>
</dbReference>
<keyword evidence="2" id="KW-1133">Transmembrane helix</keyword>
<feature type="domain" description="DUF6536" evidence="3">
    <location>
        <begin position="62"/>
        <end position="213"/>
    </location>
</feature>
<sequence length="699" mass="77979">MASSQRKSENEMQSHSQVNAGKLCRLEQEPLSKKFSTKSEPKERKRPLYKDARSWLAQFSGWRGGFLACIAVTAIVLLLNVMLAIVAVTTWDPVNGIATIYTGNCSVSSRWTMAMHLLINFLSSLLLGASNYCMQRLAAPTRAEIDKAHRRKKWLDIGMPSIRNLLSISKGRVVLWALIGLSSVPLHFLYNSVIFGTVGTNGFEFLAVQPDFLTVRIDSSNKTFVDSDWSPDYYAAIQDLVLDGGYMNRTRFENITGAECISRYSAEFIASGVGLGVMSSTRPVWIGGINVKGLIAQPLTSFRKYQTGGFFAEDFAYCLSLKVPSKCKVELSQNILYAVIVCNAVKLVAMVMILWRWNRRTIVTVGDAIESFIEQPDCTTKDCCLMAKDTVAKIWHRPNVKFHQRFHPRAREAWFRAVSTGQWVASIILYLITIGFAIFFAYSSSKTEFYNRQKKTGGFGRVSADYLIHIESLQGKDNISLHILLANLPQAIISFVYLTYNALFTCMCANREWSRYAIKRAVLRVTIPSPTQRSSYFIQLPYIYSVPLLLASALLHWFISQSIFLVRIITYYERRDTVAADEDILTGVGYSEDAIYTSLGWGSALVLFCLVFAGVRTFPKGMPIGGTNSAVISAACHVRDGIEGPTKTQDDISHRPLQWGVTIEGSNDVVGHCSFSSSEVQRPIVGHLYAGSAAKMKLS</sequence>
<proteinExistence type="predicted"/>
<evidence type="ECO:0000256" key="1">
    <source>
        <dbReference type="SAM" id="MobiDB-lite"/>
    </source>
</evidence>